<comment type="caution">
    <text evidence="4">The sequence shown here is derived from an EMBL/GenBank/DDBJ whole genome shotgun (WGS) entry which is preliminary data.</text>
</comment>
<dbReference type="AlphaFoldDB" id="A0A939MK31"/>
<organism evidence="4 5">
    <name type="scientific">Leucobacter weissii</name>
    <dbReference type="NCBI Taxonomy" id="1983706"/>
    <lineage>
        <taxon>Bacteria</taxon>
        <taxon>Bacillati</taxon>
        <taxon>Actinomycetota</taxon>
        <taxon>Actinomycetes</taxon>
        <taxon>Micrococcales</taxon>
        <taxon>Microbacteriaceae</taxon>
        <taxon>Leucobacter</taxon>
    </lineage>
</organism>
<evidence type="ECO:0000313" key="5">
    <source>
        <dbReference type="Proteomes" id="UP000664382"/>
    </source>
</evidence>
<dbReference type="Proteomes" id="UP000664382">
    <property type="component" value="Unassembled WGS sequence"/>
</dbReference>
<dbReference type="GO" id="GO:0016705">
    <property type="term" value="F:oxidoreductase activity, acting on paired donors, with incorporation or reduction of molecular oxygen"/>
    <property type="evidence" value="ECO:0007669"/>
    <property type="project" value="InterPro"/>
</dbReference>
<name>A0A939MK31_9MICO</name>
<keyword evidence="2" id="KW-0503">Monooxygenase</keyword>
<feature type="domain" description="Luciferase-like" evidence="3">
    <location>
        <begin position="94"/>
        <end position="354"/>
    </location>
</feature>
<evidence type="ECO:0000256" key="2">
    <source>
        <dbReference type="ARBA" id="ARBA00023033"/>
    </source>
</evidence>
<keyword evidence="5" id="KW-1185">Reference proteome</keyword>
<keyword evidence="1" id="KW-0560">Oxidoreductase</keyword>
<dbReference type="SUPFAM" id="SSF51679">
    <property type="entry name" value="Bacterial luciferase-like"/>
    <property type="match status" value="1"/>
</dbReference>
<protein>
    <submittedName>
        <fullName evidence="4">LLM class flavin-dependent oxidoreductase</fullName>
    </submittedName>
</protein>
<gene>
    <name evidence="4" type="ORF">J4H92_05620</name>
</gene>
<dbReference type="InterPro" id="IPR050766">
    <property type="entry name" value="Bact_Lucif_Oxidored"/>
</dbReference>
<dbReference type="GO" id="GO:0004497">
    <property type="term" value="F:monooxygenase activity"/>
    <property type="evidence" value="ECO:0007669"/>
    <property type="project" value="UniProtKB-KW"/>
</dbReference>
<dbReference type="GO" id="GO:0005829">
    <property type="term" value="C:cytosol"/>
    <property type="evidence" value="ECO:0007669"/>
    <property type="project" value="TreeGrafter"/>
</dbReference>
<dbReference type="InterPro" id="IPR011251">
    <property type="entry name" value="Luciferase-like_dom"/>
</dbReference>
<dbReference type="EMBL" id="JAGDYM010000005">
    <property type="protein sequence ID" value="MBO1901425.1"/>
    <property type="molecule type" value="Genomic_DNA"/>
</dbReference>
<proteinExistence type="predicted"/>
<evidence type="ECO:0000259" key="3">
    <source>
        <dbReference type="Pfam" id="PF00296"/>
    </source>
</evidence>
<sequence>MKPVLPPRAPLPLRFNDVRLRVSSSIGTLSIYRLVDKLLIWIQTVLDAGVSNEARHRYSRGRLRREAGVELATRVSFGLNYDFTNPSRERWTDHYRGILEQIEWIDRELPFDRIDVTEHHFYENGYLPSPLVMLGIIAARTRRVNLGSDVIQLPLHNPVRLAEESLIIDAVSGGRLRLGVGMGYYQQEFHGLGIDLKHRLSRTLDSLEILRLAFAGERFTYSGRRFELPEIEVTPLPIRDGGPEIWMGGEVAPAIRRAAKYADGFLVFSPNGLDEYPAAARELGRPESDIRMNRTYWAIIADDPEREFARVGENWLRLVNDYVARGHLAPEGKGRGRRPDFKTPREAYEMGLLFLTDAAGAIDTFNADIDRGVTDFDIMPVMPGEDIDRASERLEYLAAHVLPHLKLSEHPSAGRSSAPALGAV</sequence>
<evidence type="ECO:0000313" key="4">
    <source>
        <dbReference type="EMBL" id="MBO1901425.1"/>
    </source>
</evidence>
<dbReference type="InterPro" id="IPR036661">
    <property type="entry name" value="Luciferase-like_sf"/>
</dbReference>
<evidence type="ECO:0000256" key="1">
    <source>
        <dbReference type="ARBA" id="ARBA00023002"/>
    </source>
</evidence>
<dbReference type="Gene3D" id="3.20.20.30">
    <property type="entry name" value="Luciferase-like domain"/>
    <property type="match status" value="1"/>
</dbReference>
<dbReference type="RefSeq" id="WP_208096991.1">
    <property type="nucleotide sequence ID" value="NZ_JAGDYM010000005.1"/>
</dbReference>
<dbReference type="Pfam" id="PF00296">
    <property type="entry name" value="Bac_luciferase"/>
    <property type="match status" value="1"/>
</dbReference>
<dbReference type="PANTHER" id="PTHR30137:SF8">
    <property type="entry name" value="BLR5498 PROTEIN"/>
    <property type="match status" value="1"/>
</dbReference>
<accession>A0A939MK31</accession>
<reference evidence="4" key="1">
    <citation type="submission" date="2021-03" db="EMBL/GenBank/DDBJ databases">
        <title>Leucobacter chromiisoli sp. nov., isolated from chromium-containing soil of chemical plant.</title>
        <authorList>
            <person name="Xu Z."/>
        </authorList>
    </citation>
    <scope>NUCLEOTIDE SEQUENCE</scope>
    <source>
        <strain evidence="4">S27</strain>
    </source>
</reference>
<dbReference type="PANTHER" id="PTHR30137">
    <property type="entry name" value="LUCIFERASE-LIKE MONOOXYGENASE"/>
    <property type="match status" value="1"/>
</dbReference>